<keyword evidence="2" id="KW-1185">Reference proteome</keyword>
<protein>
    <submittedName>
        <fullName evidence="1">Uncharacterized protein</fullName>
    </submittedName>
</protein>
<accession>A0ACC3AJ39</accession>
<organism evidence="1 2">
    <name type="scientific">Neophaeococcomyces mojaviensis</name>
    <dbReference type="NCBI Taxonomy" id="3383035"/>
    <lineage>
        <taxon>Eukaryota</taxon>
        <taxon>Fungi</taxon>
        <taxon>Dikarya</taxon>
        <taxon>Ascomycota</taxon>
        <taxon>Pezizomycotina</taxon>
        <taxon>Eurotiomycetes</taxon>
        <taxon>Chaetothyriomycetidae</taxon>
        <taxon>Chaetothyriales</taxon>
        <taxon>Chaetothyriales incertae sedis</taxon>
        <taxon>Neophaeococcomyces</taxon>
    </lineage>
</organism>
<comment type="caution">
    <text evidence="1">The sequence shown here is derived from an EMBL/GenBank/DDBJ whole genome shotgun (WGS) entry which is preliminary data.</text>
</comment>
<dbReference type="Proteomes" id="UP001172386">
    <property type="component" value="Unassembled WGS sequence"/>
</dbReference>
<evidence type="ECO:0000313" key="1">
    <source>
        <dbReference type="EMBL" id="KAJ9663700.1"/>
    </source>
</evidence>
<reference evidence="1" key="1">
    <citation type="submission" date="2022-10" db="EMBL/GenBank/DDBJ databases">
        <title>Culturing micro-colonial fungi from biological soil crusts in the Mojave desert and describing Neophaeococcomyces mojavensis, and introducing the new genera and species Taxawa tesnikishii.</title>
        <authorList>
            <person name="Kurbessoian T."/>
            <person name="Stajich J.E."/>
        </authorList>
    </citation>
    <scope>NUCLEOTIDE SEQUENCE</scope>
    <source>
        <strain evidence="1">JES_112</strain>
    </source>
</reference>
<dbReference type="EMBL" id="JAPDRQ010000007">
    <property type="protein sequence ID" value="KAJ9663700.1"/>
    <property type="molecule type" value="Genomic_DNA"/>
</dbReference>
<proteinExistence type="predicted"/>
<name>A0ACC3AJ39_9EURO</name>
<evidence type="ECO:0000313" key="2">
    <source>
        <dbReference type="Proteomes" id="UP001172386"/>
    </source>
</evidence>
<gene>
    <name evidence="1" type="ORF">H2198_000712</name>
</gene>
<sequence length="924" mass="100489">MAGSIQSSSASEEVVSTEILQNATAPIELDTLQVSRDELTASSPSQQDRRSSRGSIATTYQVGLKSASLISSSNRNGATPKPPFNADAFHESENVVELQPMDKGFGAWSYVAAAFAMYIVVWGFPQAFPIFQTYLSTGPTARYPDSPAIRLLAPGLQDIEEGIIFPLLPTAAKFRRLLVIIGIFIITISLLLASYCEKDWQIVLTQGVSFGIGGILLNFVHVSVFPEWFDKKKGQAMGMVWMGWRVGALAFPLICQWLLHEHGFEQSLRVLIAPMLSLLVPSILLLRGRYRTAAVTSKPMLPSVSKLQALRAPSVLYCLFATVPFFLVVNVPKMFITTFAADLGMSGSDQAFALVFLVLSDMLGTYLCGYFSDTFHYEVMTASLSFATALSHILGLGLARSRAGVYVYAATVGLASGGFSNCLYGFFGDAANGNVELFTAIHGLFSFFRGAAILSVGPVGAELLQRAPVIDTTAFAISRYQLNSTKMKGPGNRNTQSNYFPYDEESLLSTPRSSFDHTNSEKVGCDISVFDESLSSTASLVNDYAQGATFRIPHDGPDNLSVALESCLQARDNHKTRWIHLNGSSKAVLDNLSVHYLDNHGCLEPQDILEQSIGGPIRCQNGRHFVWAQLPIWSASQDDERRHIEQCFFKIVVCLPTPTEAGTVITNLTGKPTVVDRVSRMLTTDLLGDHAMGSEALSCVWVLAFSITRALVAQLNTALKTFDPLHTGQSVVPSMNQLPAMLKQASKLTHIERYLAGIGEVVEFFDAVKLFQESQGSGKREDALQHCYSAISPRSGLESTITKHRLEHARELCHSHTKQHQNQMQMMLSHSTATIADKLENGSKIAERIAAVGVVLAAISGLTSPLALLTGYFGMNVSELVDGGQSNLYEFWKVATPVLAFSVMVLGVLVLRVVASLKTSAKGG</sequence>